<keyword evidence="3 6" id="KW-0812">Transmembrane</keyword>
<evidence type="ECO:0000256" key="4">
    <source>
        <dbReference type="ARBA" id="ARBA00022989"/>
    </source>
</evidence>
<feature type="transmembrane region" description="Helical" evidence="6">
    <location>
        <begin position="346"/>
        <end position="368"/>
    </location>
</feature>
<keyword evidence="4 6" id="KW-1133">Transmembrane helix</keyword>
<evidence type="ECO:0000256" key="2">
    <source>
        <dbReference type="ARBA" id="ARBA00022448"/>
    </source>
</evidence>
<dbReference type="OrthoDB" id="9770492at2"/>
<reference evidence="8 9" key="1">
    <citation type="submission" date="2018-10" db="EMBL/GenBank/DDBJ databases">
        <title>Phylogenomics of Brevibacillus.</title>
        <authorList>
            <person name="Dunlap C."/>
        </authorList>
    </citation>
    <scope>NUCLEOTIDE SEQUENCE [LARGE SCALE GENOMIC DNA]</scope>
    <source>
        <strain evidence="8 9">JCM 12215</strain>
    </source>
</reference>
<evidence type="ECO:0000256" key="1">
    <source>
        <dbReference type="ARBA" id="ARBA00004651"/>
    </source>
</evidence>
<dbReference type="PROSITE" id="PS50850">
    <property type="entry name" value="MFS"/>
    <property type="match status" value="1"/>
</dbReference>
<evidence type="ECO:0000313" key="8">
    <source>
        <dbReference type="EMBL" id="RNB68313.1"/>
    </source>
</evidence>
<dbReference type="PANTHER" id="PTHR43129:SF1">
    <property type="entry name" value="FOSMIDOMYCIN RESISTANCE PROTEIN"/>
    <property type="match status" value="1"/>
</dbReference>
<evidence type="ECO:0000256" key="6">
    <source>
        <dbReference type="SAM" id="Phobius"/>
    </source>
</evidence>
<name>A0A3M8BY81_9BACL</name>
<dbReference type="GO" id="GO:0005886">
    <property type="term" value="C:plasma membrane"/>
    <property type="evidence" value="ECO:0007669"/>
    <property type="project" value="UniProtKB-SubCell"/>
</dbReference>
<evidence type="ECO:0000256" key="3">
    <source>
        <dbReference type="ARBA" id="ARBA00022692"/>
    </source>
</evidence>
<dbReference type="Proteomes" id="UP000282028">
    <property type="component" value="Unassembled WGS sequence"/>
</dbReference>
<dbReference type="Gene3D" id="1.20.1250.20">
    <property type="entry name" value="MFS general substrate transporter like domains"/>
    <property type="match status" value="2"/>
</dbReference>
<feature type="transmembrane region" description="Helical" evidence="6">
    <location>
        <begin position="178"/>
        <end position="200"/>
    </location>
</feature>
<protein>
    <submittedName>
        <fullName evidence="8">MFS transporter</fullName>
    </submittedName>
</protein>
<feature type="transmembrane region" description="Helical" evidence="6">
    <location>
        <begin position="314"/>
        <end position="334"/>
    </location>
</feature>
<comment type="subcellular location">
    <subcellularLocation>
        <location evidence="1">Cell membrane</location>
        <topology evidence="1">Multi-pass membrane protein</topology>
    </subcellularLocation>
</comment>
<evidence type="ECO:0000313" key="9">
    <source>
        <dbReference type="Proteomes" id="UP000282028"/>
    </source>
</evidence>
<feature type="transmembrane region" description="Helical" evidence="6">
    <location>
        <begin position="59"/>
        <end position="81"/>
    </location>
</feature>
<feature type="transmembrane region" description="Helical" evidence="6">
    <location>
        <begin position="149"/>
        <end position="172"/>
    </location>
</feature>
<feature type="transmembrane region" description="Helical" evidence="6">
    <location>
        <begin position="290"/>
        <end position="308"/>
    </location>
</feature>
<dbReference type="InterPro" id="IPR011701">
    <property type="entry name" value="MFS"/>
</dbReference>
<feature type="transmembrane region" description="Helical" evidence="6">
    <location>
        <begin position="257"/>
        <end position="278"/>
    </location>
</feature>
<dbReference type="Pfam" id="PF07690">
    <property type="entry name" value="MFS_1"/>
    <property type="match status" value="1"/>
</dbReference>
<dbReference type="RefSeq" id="WP_122910893.1">
    <property type="nucleotide sequence ID" value="NZ_CBCSBE010000019.1"/>
</dbReference>
<feature type="transmembrane region" description="Helical" evidence="6">
    <location>
        <begin position="88"/>
        <end position="104"/>
    </location>
</feature>
<accession>A0A3M8BY81</accession>
<organism evidence="8 9">
    <name type="scientific">Brevibacillus invocatus</name>
    <dbReference type="NCBI Taxonomy" id="173959"/>
    <lineage>
        <taxon>Bacteria</taxon>
        <taxon>Bacillati</taxon>
        <taxon>Bacillota</taxon>
        <taxon>Bacilli</taxon>
        <taxon>Bacillales</taxon>
        <taxon>Paenibacillaceae</taxon>
        <taxon>Brevibacillus</taxon>
    </lineage>
</organism>
<gene>
    <name evidence="8" type="ORF">EDM52_20930</name>
</gene>
<feature type="transmembrane region" description="Helical" evidence="6">
    <location>
        <begin position="110"/>
        <end position="128"/>
    </location>
</feature>
<keyword evidence="5 6" id="KW-0472">Membrane</keyword>
<sequence>MSAPTAHAAPTATVNTTPTVYKMLFAISLAHLLNDALQAVVPALLPILEKNLTLTFTQIGMILLVMNFTASVLQPIVGYVTDRKSRPFLTPIALLVSGVGMLALAFASNYAVVLIAVACVGIGSAVFHPEASRFAHKASGTRRGLGQSIFQVGGNAGQALAPLMTILVFANIGQAGAMWFLLPASIACLVLFYVAVWYRSQERLIKTPAAPVAYSHRDKRMIALGLLVLIVSVRSWMHSGYQSFYQFYLMDLKNMEYAQAQLVIFGFLLAGAIGTFIGGPLADRFGKRNMLVLSLLGSLPLTILTPYVSGFWTYPLLFLSGLIMLSSFSVTVVYAQELLPGRIGMVSGLIIGLAFGMGGMGALALGYLADLFSLTTVITLCSLLPLVGVLGLLLPADRTVRSWNQ</sequence>
<comment type="caution">
    <text evidence="8">The sequence shown here is derived from an EMBL/GenBank/DDBJ whole genome shotgun (WGS) entry which is preliminary data.</text>
</comment>
<dbReference type="InterPro" id="IPR036259">
    <property type="entry name" value="MFS_trans_sf"/>
</dbReference>
<proteinExistence type="predicted"/>
<feature type="domain" description="Major facilitator superfamily (MFS) profile" evidence="7">
    <location>
        <begin position="23"/>
        <end position="400"/>
    </location>
</feature>
<feature type="transmembrane region" description="Helical" evidence="6">
    <location>
        <begin position="374"/>
        <end position="394"/>
    </location>
</feature>
<dbReference type="InterPro" id="IPR020846">
    <property type="entry name" value="MFS_dom"/>
</dbReference>
<dbReference type="EMBL" id="RHHR01000045">
    <property type="protein sequence ID" value="RNB68313.1"/>
    <property type="molecule type" value="Genomic_DNA"/>
</dbReference>
<dbReference type="AlphaFoldDB" id="A0A3M8BY81"/>
<dbReference type="GO" id="GO:0022857">
    <property type="term" value="F:transmembrane transporter activity"/>
    <property type="evidence" value="ECO:0007669"/>
    <property type="project" value="InterPro"/>
</dbReference>
<evidence type="ECO:0000256" key="5">
    <source>
        <dbReference type="ARBA" id="ARBA00023136"/>
    </source>
</evidence>
<dbReference type="PANTHER" id="PTHR43129">
    <property type="entry name" value="FOSMIDOMYCIN RESISTANCE PROTEIN"/>
    <property type="match status" value="1"/>
</dbReference>
<dbReference type="SUPFAM" id="SSF103473">
    <property type="entry name" value="MFS general substrate transporter"/>
    <property type="match status" value="1"/>
</dbReference>
<dbReference type="CDD" id="cd17478">
    <property type="entry name" value="MFS_FsR"/>
    <property type="match status" value="1"/>
</dbReference>
<evidence type="ECO:0000259" key="7">
    <source>
        <dbReference type="PROSITE" id="PS50850"/>
    </source>
</evidence>
<feature type="transmembrane region" description="Helical" evidence="6">
    <location>
        <begin position="221"/>
        <end position="237"/>
    </location>
</feature>
<keyword evidence="2" id="KW-0813">Transport</keyword>
<keyword evidence="9" id="KW-1185">Reference proteome</keyword>